<evidence type="ECO:0000313" key="2">
    <source>
        <dbReference type="Proteomes" id="UP000789570"/>
    </source>
</evidence>
<dbReference type="AlphaFoldDB" id="A0A9N9DCV1"/>
<gene>
    <name evidence="1" type="ORF">FCALED_LOCUS10236</name>
</gene>
<dbReference type="Proteomes" id="UP000789570">
    <property type="component" value="Unassembled WGS sequence"/>
</dbReference>
<sequence>KFYGDANISCVASTPTALLSSPLFWRSEEACGIGFEKVSSLARENNSCCKKLFAKGFAIQMQEDIILAGVSVKMLQQLTVIIVEKSVMGHGRLLESLYNHYELSSSQIT</sequence>
<comment type="caution">
    <text evidence="1">The sequence shown here is derived from an EMBL/GenBank/DDBJ whole genome shotgun (WGS) entry which is preliminary data.</text>
</comment>
<reference evidence="1" key="1">
    <citation type="submission" date="2021-06" db="EMBL/GenBank/DDBJ databases">
        <authorList>
            <person name="Kallberg Y."/>
            <person name="Tangrot J."/>
            <person name="Rosling A."/>
        </authorList>
    </citation>
    <scope>NUCLEOTIDE SEQUENCE</scope>
    <source>
        <strain evidence="1">UK204</strain>
    </source>
</reference>
<protein>
    <submittedName>
        <fullName evidence="1">1580_t:CDS:1</fullName>
    </submittedName>
</protein>
<proteinExistence type="predicted"/>
<name>A0A9N9DCV1_9GLOM</name>
<organism evidence="1 2">
    <name type="scientific">Funneliformis caledonium</name>
    <dbReference type="NCBI Taxonomy" id="1117310"/>
    <lineage>
        <taxon>Eukaryota</taxon>
        <taxon>Fungi</taxon>
        <taxon>Fungi incertae sedis</taxon>
        <taxon>Mucoromycota</taxon>
        <taxon>Glomeromycotina</taxon>
        <taxon>Glomeromycetes</taxon>
        <taxon>Glomerales</taxon>
        <taxon>Glomeraceae</taxon>
        <taxon>Funneliformis</taxon>
    </lineage>
</organism>
<keyword evidence="2" id="KW-1185">Reference proteome</keyword>
<dbReference type="EMBL" id="CAJVPQ010003666">
    <property type="protein sequence ID" value="CAG8634335.1"/>
    <property type="molecule type" value="Genomic_DNA"/>
</dbReference>
<evidence type="ECO:0000313" key="1">
    <source>
        <dbReference type="EMBL" id="CAG8634335.1"/>
    </source>
</evidence>
<feature type="non-terminal residue" evidence="1">
    <location>
        <position position="1"/>
    </location>
</feature>
<accession>A0A9N9DCV1</accession>